<evidence type="ECO:0000313" key="4">
    <source>
        <dbReference type="Proteomes" id="UP000326924"/>
    </source>
</evidence>
<dbReference type="InterPro" id="IPR053832">
    <property type="entry name" value="DUF6924"/>
</dbReference>
<protein>
    <recommendedName>
        <fullName evidence="2">DUF6924 domain-containing protein</fullName>
    </recommendedName>
</protein>
<proteinExistence type="predicted"/>
<name>A0A5J5F895_9PEZI</name>
<reference evidence="3 4" key="1">
    <citation type="submission" date="2019-09" db="EMBL/GenBank/DDBJ databases">
        <title>Draft genome of the ectomycorrhizal ascomycete Sphaerosporella brunnea.</title>
        <authorList>
            <consortium name="DOE Joint Genome Institute"/>
            <person name="Benucci G.M."/>
            <person name="Marozzi G."/>
            <person name="Antonielli L."/>
            <person name="Sanchez S."/>
            <person name="Marco P."/>
            <person name="Wang X."/>
            <person name="Falini L.B."/>
            <person name="Barry K."/>
            <person name="Haridas S."/>
            <person name="Lipzen A."/>
            <person name="Labutti K."/>
            <person name="Grigoriev I.V."/>
            <person name="Murat C."/>
            <person name="Martin F."/>
            <person name="Albertini E."/>
            <person name="Donnini D."/>
            <person name="Bonito G."/>
        </authorList>
    </citation>
    <scope>NUCLEOTIDE SEQUENCE [LARGE SCALE GENOMIC DNA]</scope>
    <source>
        <strain evidence="3 4">Sb_GMNB300</strain>
    </source>
</reference>
<comment type="caution">
    <text evidence="3">The sequence shown here is derived from an EMBL/GenBank/DDBJ whole genome shotgun (WGS) entry which is preliminary data.</text>
</comment>
<dbReference type="Pfam" id="PF21962">
    <property type="entry name" value="DUF6924"/>
    <property type="match status" value="1"/>
</dbReference>
<keyword evidence="4" id="KW-1185">Reference proteome</keyword>
<evidence type="ECO:0000259" key="2">
    <source>
        <dbReference type="Pfam" id="PF21962"/>
    </source>
</evidence>
<accession>A0A5J5F895</accession>
<organism evidence="3 4">
    <name type="scientific">Sphaerosporella brunnea</name>
    <dbReference type="NCBI Taxonomy" id="1250544"/>
    <lineage>
        <taxon>Eukaryota</taxon>
        <taxon>Fungi</taxon>
        <taxon>Dikarya</taxon>
        <taxon>Ascomycota</taxon>
        <taxon>Pezizomycotina</taxon>
        <taxon>Pezizomycetes</taxon>
        <taxon>Pezizales</taxon>
        <taxon>Pyronemataceae</taxon>
        <taxon>Sphaerosporella</taxon>
    </lineage>
</organism>
<sequence>MAERMIPIICVAEVPAAVLSDILTTAYTDNVDCLPSLVLIPDAPALSKPDIGAEPTQLPIANITSYPFLSHSIASIVKYLRENAPGSVDPDHVLIADAQTIADKTLLFVDCAYDMDISPEEAKTVRLSAEKANTIPVAIAVATMGIDEVVAIADQDGVFRGTPAPRRGGPAPRMQLGGSS</sequence>
<dbReference type="OrthoDB" id="4483229at2759"/>
<dbReference type="AlphaFoldDB" id="A0A5J5F895"/>
<feature type="region of interest" description="Disordered" evidence="1">
    <location>
        <begin position="160"/>
        <end position="180"/>
    </location>
</feature>
<feature type="compositionally biased region" description="Low complexity" evidence="1">
    <location>
        <begin position="160"/>
        <end position="173"/>
    </location>
</feature>
<evidence type="ECO:0000256" key="1">
    <source>
        <dbReference type="SAM" id="MobiDB-lite"/>
    </source>
</evidence>
<dbReference type="Proteomes" id="UP000326924">
    <property type="component" value="Unassembled WGS sequence"/>
</dbReference>
<evidence type="ECO:0000313" key="3">
    <source>
        <dbReference type="EMBL" id="KAA8913464.1"/>
    </source>
</evidence>
<gene>
    <name evidence="3" type="ORF">FN846DRAFT_916114</name>
</gene>
<dbReference type="EMBL" id="VXIS01000014">
    <property type="protein sequence ID" value="KAA8913464.1"/>
    <property type="molecule type" value="Genomic_DNA"/>
</dbReference>
<dbReference type="InParanoid" id="A0A5J5F895"/>
<feature type="domain" description="DUF6924" evidence="2">
    <location>
        <begin position="80"/>
        <end position="161"/>
    </location>
</feature>